<dbReference type="Pfam" id="PF00717">
    <property type="entry name" value="Peptidase_S24"/>
    <property type="match status" value="1"/>
</dbReference>
<dbReference type="InterPro" id="IPR015927">
    <property type="entry name" value="Peptidase_S24_S26A/B/C"/>
</dbReference>
<dbReference type="eggNOG" id="COG1974">
    <property type="taxonomic scope" value="Bacteria"/>
</dbReference>
<dbReference type="STRING" id="259536.Psyc_0989"/>
<evidence type="ECO:0000259" key="1">
    <source>
        <dbReference type="Pfam" id="PF00717"/>
    </source>
</evidence>
<accession>Q4FT16</accession>
<organism evidence="3 4">
    <name type="scientific">Psychrobacter arcticus (strain DSM 17307 / VKM B-2377 / 273-4)</name>
    <dbReference type="NCBI Taxonomy" id="259536"/>
    <lineage>
        <taxon>Bacteria</taxon>
        <taxon>Pseudomonadati</taxon>
        <taxon>Pseudomonadota</taxon>
        <taxon>Gammaproteobacteria</taxon>
        <taxon>Moraxellales</taxon>
        <taxon>Moraxellaceae</taxon>
        <taxon>Psychrobacter</taxon>
    </lineage>
</organism>
<dbReference type="EMBL" id="CP000082">
    <property type="protein sequence ID" value="AAZ18842.1"/>
    <property type="molecule type" value="Genomic_DNA"/>
</dbReference>
<dbReference type="AlphaFoldDB" id="Q4FT16"/>
<dbReference type="RefSeq" id="WP_011280264.1">
    <property type="nucleotide sequence ID" value="NC_007204.1"/>
</dbReference>
<feature type="domain" description="Bacteriophage CI repressor N-terminal" evidence="2">
    <location>
        <begin position="7"/>
        <end position="61"/>
    </location>
</feature>
<name>Q4FT16_PSYA2</name>
<protein>
    <submittedName>
        <fullName evidence="3">Merops peptidase family S24</fullName>
    </submittedName>
</protein>
<dbReference type="Pfam" id="PF07022">
    <property type="entry name" value="Phage_CI_repr"/>
    <property type="match status" value="1"/>
</dbReference>
<dbReference type="CDD" id="cd06529">
    <property type="entry name" value="S24_LexA-like"/>
    <property type="match status" value="1"/>
</dbReference>
<evidence type="ECO:0000259" key="2">
    <source>
        <dbReference type="Pfam" id="PF07022"/>
    </source>
</evidence>
<keyword evidence="4" id="KW-1185">Reference proteome</keyword>
<dbReference type="KEGG" id="par:Psyc_0989"/>
<dbReference type="GO" id="GO:0045892">
    <property type="term" value="P:negative regulation of DNA-templated transcription"/>
    <property type="evidence" value="ECO:0007669"/>
    <property type="project" value="InterPro"/>
</dbReference>
<gene>
    <name evidence="3" type="ordered locus">Psyc_0989</name>
</gene>
<dbReference type="InterPro" id="IPR036286">
    <property type="entry name" value="LexA/Signal_pep-like_sf"/>
</dbReference>
<feature type="domain" description="Peptidase S24/S26A/S26B/S26C" evidence="1">
    <location>
        <begin position="109"/>
        <end position="231"/>
    </location>
</feature>
<proteinExistence type="predicted"/>
<dbReference type="Gene3D" id="1.10.260.40">
    <property type="entry name" value="lambda repressor-like DNA-binding domains"/>
    <property type="match status" value="1"/>
</dbReference>
<dbReference type="InterPro" id="IPR039418">
    <property type="entry name" value="LexA-like"/>
</dbReference>
<evidence type="ECO:0000313" key="3">
    <source>
        <dbReference type="EMBL" id="AAZ18842.1"/>
    </source>
</evidence>
<sequence length="239" mass="26501">MDQSMVRLQEVAGTNKKSKIALDLNVGASTVTNWAKRGVSKEGALAAAEKYNADANYILSGSSPNTTVSDLKAKIKTMQSSTIQSTTNPNDPEGTLRVPVDYRMDGYVPVISWVAAGSFSDVMPVTIDDVIDWIPRPQHLSKRAFGLIIQGRSMWPEFKPDEIIYVEPEIAPWDLKDGDLVVIHCNDDKQATFKQLIMGNGPEDMYLKPLNPDWPDQKIVPMGECMLVGIVDSKVTRYR</sequence>
<dbReference type="Gene3D" id="2.10.109.10">
    <property type="entry name" value="Umud Fragment, subunit A"/>
    <property type="match status" value="1"/>
</dbReference>
<dbReference type="SUPFAM" id="SSF51306">
    <property type="entry name" value="LexA/Signal peptidase"/>
    <property type="match status" value="1"/>
</dbReference>
<dbReference type="Proteomes" id="UP000000546">
    <property type="component" value="Chromosome"/>
</dbReference>
<dbReference type="HOGENOM" id="CLU_066192_1_3_6"/>
<reference evidence="3 4" key="1">
    <citation type="journal article" date="2010" name="Appl. Environ. Microbiol.">
        <title>The genome sequence of Psychrobacter arcticus 273-4, a psychroactive Siberian permafrost bacterium, reveals mechanisms for adaptation to low-temperature growth.</title>
        <authorList>
            <person name="Ayala-del-Rio H.L."/>
            <person name="Chain P.S."/>
            <person name="Grzymski J.J."/>
            <person name="Ponder M.A."/>
            <person name="Ivanova N."/>
            <person name="Bergholz P.W."/>
            <person name="Di Bartolo G."/>
            <person name="Hauser L."/>
            <person name="Land M."/>
            <person name="Bakermans C."/>
            <person name="Rodrigues D."/>
            <person name="Klappenbach J."/>
            <person name="Zarka D."/>
            <person name="Larimer F."/>
            <person name="Richardson P."/>
            <person name="Murray A."/>
            <person name="Thomashow M."/>
            <person name="Tiedje J.M."/>
        </authorList>
    </citation>
    <scope>NUCLEOTIDE SEQUENCE [LARGE SCALE GENOMIC DNA]</scope>
    <source>
        <strain evidence="4">DSM 17307 / VKM B-2377 / 273-4</strain>
    </source>
</reference>
<dbReference type="InterPro" id="IPR010982">
    <property type="entry name" value="Lambda_DNA-bd_dom_sf"/>
</dbReference>
<dbReference type="InterPro" id="IPR010744">
    <property type="entry name" value="Phage_CI_N"/>
</dbReference>
<dbReference type="GO" id="GO:0003677">
    <property type="term" value="F:DNA binding"/>
    <property type="evidence" value="ECO:0007669"/>
    <property type="project" value="InterPro"/>
</dbReference>
<evidence type="ECO:0000313" key="4">
    <source>
        <dbReference type="Proteomes" id="UP000000546"/>
    </source>
</evidence>